<evidence type="ECO:0000313" key="13">
    <source>
        <dbReference type="Proteomes" id="UP000247409"/>
    </source>
</evidence>
<dbReference type="InterPro" id="IPR008271">
    <property type="entry name" value="Ser/Thr_kinase_AS"/>
</dbReference>
<comment type="catalytic activity">
    <reaction evidence="7">
        <text>L-threonyl-[protein] + ATP = O-phospho-L-threonyl-[protein] + ADP + H(+)</text>
        <dbReference type="Rhea" id="RHEA:46608"/>
        <dbReference type="Rhea" id="RHEA-COMP:11060"/>
        <dbReference type="Rhea" id="RHEA-COMP:11605"/>
        <dbReference type="ChEBI" id="CHEBI:15378"/>
        <dbReference type="ChEBI" id="CHEBI:30013"/>
        <dbReference type="ChEBI" id="CHEBI:30616"/>
        <dbReference type="ChEBI" id="CHEBI:61977"/>
        <dbReference type="ChEBI" id="CHEBI:456216"/>
        <dbReference type="EC" id="2.7.11.1"/>
    </reaction>
</comment>
<sequence length="512" mass="56759">MINEYRIIGTIGRGTTGLTYEALATKGPFRSQRLALKALSIRSLTTWKTLDLFQREANTLRSLSHPSIPEYVDFFQYETDSDSVYVLVQRRAEGKSLQVLVDEGYRFSTEQVQQTFSKLLDVLSYLASLNPPVLHRDVKPANIILNLSNSDISLSLVDFGGVNTGISTAGSTLVGTYGYMAPEQFAGAADVRSDLYAAAATILCMLTTQPPSALPQKRLKIDLEAIIPKRERLKLGNVYTVMAKLLQPAPEDRYDSPLDALAALEGRPELDESKNQFLLDIISTDSSLSPEEAASLGKALANMSSEEPKQNALQMLSRWTTRRIRRRKPAGSRVILERDRSNRLLRVSIPPKGLSSEALSRGAFTVAWTSFTAFWTVGVLTGGAPIVFSLFSLPFWAAGYRFARSTADEITGTTNLVISFGGGEKDVFYFGLSLRGALGKGRFVEGDARDLDRASMETEMYINGRPIAELVLNEGTRRHVFGEALDPVEQEWLRDEINDFLKSQNRRAFRSN</sequence>
<keyword evidence="13" id="KW-1185">Reference proteome</keyword>
<dbReference type="EC" id="2.7.11.1" evidence="1"/>
<keyword evidence="10" id="KW-0812">Transmembrane</keyword>
<evidence type="ECO:0000256" key="9">
    <source>
        <dbReference type="PROSITE-ProRule" id="PRU10141"/>
    </source>
</evidence>
<dbReference type="PANTHER" id="PTHR24363">
    <property type="entry name" value="SERINE/THREONINE PROTEIN KINASE"/>
    <property type="match status" value="1"/>
</dbReference>
<dbReference type="Gene3D" id="3.30.200.20">
    <property type="entry name" value="Phosphorylase Kinase, domain 1"/>
    <property type="match status" value="1"/>
</dbReference>
<dbReference type="Pfam" id="PF00069">
    <property type="entry name" value="Pkinase"/>
    <property type="match status" value="1"/>
</dbReference>
<dbReference type="GO" id="GO:0004674">
    <property type="term" value="F:protein serine/threonine kinase activity"/>
    <property type="evidence" value="ECO:0007669"/>
    <property type="project" value="UniProtKB-KW"/>
</dbReference>
<dbReference type="SMART" id="SM00220">
    <property type="entry name" value="S_TKc"/>
    <property type="match status" value="1"/>
</dbReference>
<dbReference type="Proteomes" id="UP000247409">
    <property type="component" value="Unassembled WGS sequence"/>
</dbReference>
<accession>A0A2V3J4J3</accession>
<proteinExistence type="predicted"/>
<dbReference type="STRING" id="448386.A0A2V3J4J3"/>
<feature type="binding site" evidence="9">
    <location>
        <position position="37"/>
    </location>
    <ligand>
        <name>ATP</name>
        <dbReference type="ChEBI" id="CHEBI:30616"/>
    </ligand>
</feature>
<dbReference type="CDD" id="cd14014">
    <property type="entry name" value="STKc_PknB_like"/>
    <property type="match status" value="1"/>
</dbReference>
<evidence type="ECO:0000259" key="11">
    <source>
        <dbReference type="PROSITE" id="PS50011"/>
    </source>
</evidence>
<evidence type="ECO:0000256" key="3">
    <source>
        <dbReference type="ARBA" id="ARBA00022679"/>
    </source>
</evidence>
<evidence type="ECO:0000256" key="2">
    <source>
        <dbReference type="ARBA" id="ARBA00022527"/>
    </source>
</evidence>
<protein>
    <recommendedName>
        <fullName evidence="1">non-specific serine/threonine protein kinase</fullName>
        <ecNumber evidence="1">2.7.11.1</ecNumber>
    </recommendedName>
</protein>
<dbReference type="PROSITE" id="PS00107">
    <property type="entry name" value="PROTEIN_KINASE_ATP"/>
    <property type="match status" value="1"/>
</dbReference>
<dbReference type="PROSITE" id="PS00108">
    <property type="entry name" value="PROTEIN_KINASE_ST"/>
    <property type="match status" value="1"/>
</dbReference>
<gene>
    <name evidence="12" type="ORF">BWQ96_00873</name>
</gene>
<keyword evidence="2" id="KW-0723">Serine/threonine-protein kinase</keyword>
<evidence type="ECO:0000313" key="12">
    <source>
        <dbReference type="EMBL" id="PXF49299.1"/>
    </source>
</evidence>
<reference evidence="12 13" key="1">
    <citation type="journal article" date="2018" name="Mol. Biol. Evol.">
        <title>Analysis of the draft genome of the red seaweed Gracilariopsis chorda provides insights into genome size evolution in Rhodophyta.</title>
        <authorList>
            <person name="Lee J."/>
            <person name="Yang E.C."/>
            <person name="Graf L."/>
            <person name="Yang J.H."/>
            <person name="Qiu H."/>
            <person name="Zel Zion U."/>
            <person name="Chan C.X."/>
            <person name="Stephens T.G."/>
            <person name="Weber A.P.M."/>
            <person name="Boo G.H."/>
            <person name="Boo S.M."/>
            <person name="Kim K.M."/>
            <person name="Shin Y."/>
            <person name="Jung M."/>
            <person name="Lee S.J."/>
            <person name="Yim H.S."/>
            <person name="Lee J.H."/>
            <person name="Bhattacharya D."/>
            <person name="Yoon H.S."/>
        </authorList>
    </citation>
    <scope>NUCLEOTIDE SEQUENCE [LARGE SCALE GENOMIC DNA]</scope>
    <source>
        <strain evidence="12 13">SKKU-2015</strain>
        <tissue evidence="12">Whole body</tissue>
    </source>
</reference>
<evidence type="ECO:0000256" key="5">
    <source>
        <dbReference type="ARBA" id="ARBA00022777"/>
    </source>
</evidence>
<keyword evidence="10" id="KW-1133">Transmembrane helix</keyword>
<dbReference type="SUPFAM" id="SSF56112">
    <property type="entry name" value="Protein kinase-like (PK-like)"/>
    <property type="match status" value="1"/>
</dbReference>
<evidence type="ECO:0000256" key="4">
    <source>
        <dbReference type="ARBA" id="ARBA00022741"/>
    </source>
</evidence>
<evidence type="ECO:0000256" key="7">
    <source>
        <dbReference type="ARBA" id="ARBA00047899"/>
    </source>
</evidence>
<evidence type="ECO:0000256" key="1">
    <source>
        <dbReference type="ARBA" id="ARBA00012513"/>
    </source>
</evidence>
<keyword evidence="10" id="KW-0472">Membrane</keyword>
<comment type="caution">
    <text evidence="12">The sequence shown here is derived from an EMBL/GenBank/DDBJ whole genome shotgun (WGS) entry which is preliminary data.</text>
</comment>
<dbReference type="Gene3D" id="1.10.510.10">
    <property type="entry name" value="Transferase(Phosphotransferase) domain 1"/>
    <property type="match status" value="1"/>
</dbReference>
<dbReference type="OrthoDB" id="75710at2759"/>
<dbReference type="GO" id="GO:0005524">
    <property type="term" value="F:ATP binding"/>
    <property type="evidence" value="ECO:0007669"/>
    <property type="project" value="UniProtKB-UniRule"/>
</dbReference>
<dbReference type="AlphaFoldDB" id="A0A2V3J4J3"/>
<evidence type="ECO:0000256" key="10">
    <source>
        <dbReference type="SAM" id="Phobius"/>
    </source>
</evidence>
<keyword evidence="6 9" id="KW-0067">ATP-binding</keyword>
<dbReference type="PROSITE" id="PS50011">
    <property type="entry name" value="PROTEIN_KINASE_DOM"/>
    <property type="match status" value="1"/>
</dbReference>
<organism evidence="12 13">
    <name type="scientific">Gracilariopsis chorda</name>
    <dbReference type="NCBI Taxonomy" id="448386"/>
    <lineage>
        <taxon>Eukaryota</taxon>
        <taxon>Rhodophyta</taxon>
        <taxon>Florideophyceae</taxon>
        <taxon>Rhodymeniophycidae</taxon>
        <taxon>Gracilariales</taxon>
        <taxon>Gracilariaceae</taxon>
        <taxon>Gracilariopsis</taxon>
    </lineage>
</organism>
<dbReference type="EMBL" id="NBIV01000006">
    <property type="protein sequence ID" value="PXF49299.1"/>
    <property type="molecule type" value="Genomic_DNA"/>
</dbReference>
<dbReference type="PANTHER" id="PTHR24363:SF0">
    <property type="entry name" value="SERINE_THREONINE KINASE LIKE DOMAIN CONTAINING 1"/>
    <property type="match status" value="1"/>
</dbReference>
<dbReference type="InterPro" id="IPR017441">
    <property type="entry name" value="Protein_kinase_ATP_BS"/>
</dbReference>
<feature type="domain" description="Protein kinase" evidence="11">
    <location>
        <begin position="5"/>
        <end position="270"/>
    </location>
</feature>
<dbReference type="InterPro" id="IPR000719">
    <property type="entry name" value="Prot_kinase_dom"/>
</dbReference>
<feature type="transmembrane region" description="Helical" evidence="10">
    <location>
        <begin position="373"/>
        <end position="396"/>
    </location>
</feature>
<comment type="catalytic activity">
    <reaction evidence="8">
        <text>L-seryl-[protein] + ATP = O-phospho-L-seryl-[protein] + ADP + H(+)</text>
        <dbReference type="Rhea" id="RHEA:17989"/>
        <dbReference type="Rhea" id="RHEA-COMP:9863"/>
        <dbReference type="Rhea" id="RHEA-COMP:11604"/>
        <dbReference type="ChEBI" id="CHEBI:15378"/>
        <dbReference type="ChEBI" id="CHEBI:29999"/>
        <dbReference type="ChEBI" id="CHEBI:30616"/>
        <dbReference type="ChEBI" id="CHEBI:83421"/>
        <dbReference type="ChEBI" id="CHEBI:456216"/>
        <dbReference type="EC" id="2.7.11.1"/>
    </reaction>
</comment>
<keyword evidence="4 9" id="KW-0547">Nucleotide-binding</keyword>
<evidence type="ECO:0000256" key="6">
    <source>
        <dbReference type="ARBA" id="ARBA00022840"/>
    </source>
</evidence>
<name>A0A2V3J4J3_9FLOR</name>
<keyword evidence="3" id="KW-0808">Transferase</keyword>
<dbReference type="InterPro" id="IPR011009">
    <property type="entry name" value="Kinase-like_dom_sf"/>
</dbReference>
<evidence type="ECO:0000256" key="8">
    <source>
        <dbReference type="ARBA" id="ARBA00048679"/>
    </source>
</evidence>
<keyword evidence="5 12" id="KW-0418">Kinase</keyword>